<organism evidence="1 2">
    <name type="scientific">Vibrio phage 1.020.O._10N.222.48.A2</name>
    <dbReference type="NCBI Taxonomy" id="1881450"/>
    <lineage>
        <taxon>Viruses</taxon>
        <taxon>Varidnaviria</taxon>
        <taxon>Abadenavirae</taxon>
        <taxon>Produgelaviricota</taxon>
        <taxon>Belvinaviricetes</taxon>
        <taxon>Vinavirales</taxon>
        <taxon>Autolykiviridae</taxon>
        <taxon>Oliviavirus</taxon>
        <taxon>Oliviavirus viph1020o</taxon>
        <taxon>Paulavirus viph1020o</taxon>
    </lineage>
</organism>
<reference evidence="1 2" key="1">
    <citation type="submission" date="2017-11" db="EMBL/GenBank/DDBJ databases">
        <title>A major lineage of nontailed dsDNA viruses as unrecognized killers of marine bacteria.</title>
        <authorList>
            <person name="Kauffman K.M."/>
            <person name="Hussain F.A."/>
            <person name="Yang J."/>
            <person name="Arevalo P."/>
            <person name="Brown J.M."/>
            <person name="Chang W.K."/>
            <person name="VanInsberghe D."/>
            <person name="Elsherbini J."/>
            <person name="Cutler M.B."/>
            <person name="Kelly L."/>
            <person name="Polz M.F."/>
        </authorList>
    </citation>
    <scope>NUCLEOTIDE SEQUENCE [LARGE SCALE GENOMIC DNA]</scope>
</reference>
<proteinExistence type="predicted"/>
<evidence type="ECO:0000313" key="1">
    <source>
        <dbReference type="EMBL" id="AUR82044.1"/>
    </source>
</evidence>
<dbReference type="EMBL" id="MG592402">
    <property type="protein sequence ID" value="AUR82044.1"/>
    <property type="molecule type" value="Genomic_DNA"/>
</dbReference>
<gene>
    <name evidence="1" type="ORF">NVP1020O_02</name>
</gene>
<keyword evidence="2" id="KW-1185">Reference proteome</keyword>
<evidence type="ECO:0000313" key="2">
    <source>
        <dbReference type="Proteomes" id="UP000272598"/>
    </source>
</evidence>
<accession>A0A2I7QKX4</accession>
<sequence length="61" mass="7081">MLARIKNLTSTSIIILNVALNRHLEITEGETKLTEIIDFEDLVIIKYKLCETHLIEMDIVR</sequence>
<name>A0A2I7QKX4_9VIRU</name>
<protein>
    <submittedName>
        <fullName evidence="1">Uncharacterized protein</fullName>
    </submittedName>
</protein>
<dbReference type="Proteomes" id="UP000272598">
    <property type="component" value="Segment"/>
</dbReference>